<dbReference type="Pfam" id="PF13460">
    <property type="entry name" value="NAD_binding_10"/>
    <property type="match status" value="1"/>
</dbReference>
<sequence>MDNTGNPAARRVLLAGATGLVGQEILRLLLSDATVGTVQVLARRPLAMRHPKLAAQVVDFAALPDLPGIDEAYLALGTTIKAAGSQAAFRAVDFDASLALARAARRAGARRLGLVSAMGADSRSRVFYNRVKGELEEAVGALGFGGLVIARPSLLTGDRGALGQAARPGERIGALLAGVLRPLIPADYRAIRAADVARALLARVPAAQGQVILRSGAMQQ</sequence>
<protein>
    <submittedName>
        <fullName evidence="2">NAD(P)H-binding protein</fullName>
    </submittedName>
</protein>
<keyword evidence="3" id="KW-1185">Reference proteome</keyword>
<dbReference type="EMBL" id="JBHSMS010000036">
    <property type="protein sequence ID" value="MFC5511703.1"/>
    <property type="molecule type" value="Genomic_DNA"/>
</dbReference>
<dbReference type="RefSeq" id="WP_379720849.1">
    <property type="nucleotide sequence ID" value="NZ_JBHSMS010000036.1"/>
</dbReference>
<dbReference type="PANTHER" id="PTHR14097:SF7">
    <property type="entry name" value="OXIDOREDUCTASE HTATIP2"/>
    <property type="match status" value="1"/>
</dbReference>
<comment type="caution">
    <text evidence="2">The sequence shown here is derived from an EMBL/GenBank/DDBJ whole genome shotgun (WGS) entry which is preliminary data.</text>
</comment>
<feature type="domain" description="NAD(P)-binding" evidence="1">
    <location>
        <begin position="16"/>
        <end position="127"/>
    </location>
</feature>
<dbReference type="PANTHER" id="PTHR14097">
    <property type="entry name" value="OXIDOREDUCTASE HTATIP2"/>
    <property type="match status" value="1"/>
</dbReference>
<evidence type="ECO:0000259" key="1">
    <source>
        <dbReference type="Pfam" id="PF13460"/>
    </source>
</evidence>
<dbReference type="SUPFAM" id="SSF51735">
    <property type="entry name" value="NAD(P)-binding Rossmann-fold domains"/>
    <property type="match status" value="1"/>
</dbReference>
<reference evidence="3" key="1">
    <citation type="journal article" date="2019" name="Int. J. Syst. Evol. Microbiol.">
        <title>The Global Catalogue of Microorganisms (GCM) 10K type strain sequencing project: providing services to taxonomists for standard genome sequencing and annotation.</title>
        <authorList>
            <consortium name="The Broad Institute Genomics Platform"/>
            <consortium name="The Broad Institute Genome Sequencing Center for Infectious Disease"/>
            <person name="Wu L."/>
            <person name="Ma J."/>
        </authorList>
    </citation>
    <scope>NUCLEOTIDE SEQUENCE [LARGE SCALE GENOMIC DNA]</scope>
    <source>
        <strain evidence="3">CCUG 38813</strain>
    </source>
</reference>
<dbReference type="InterPro" id="IPR036291">
    <property type="entry name" value="NAD(P)-bd_dom_sf"/>
</dbReference>
<evidence type="ECO:0000313" key="3">
    <source>
        <dbReference type="Proteomes" id="UP001596031"/>
    </source>
</evidence>
<accession>A0ABW0PI48</accession>
<proteinExistence type="predicted"/>
<dbReference type="InterPro" id="IPR016040">
    <property type="entry name" value="NAD(P)-bd_dom"/>
</dbReference>
<evidence type="ECO:0000313" key="2">
    <source>
        <dbReference type="EMBL" id="MFC5511703.1"/>
    </source>
</evidence>
<organism evidence="2 3">
    <name type="scientific">Massilia jejuensis</name>
    <dbReference type="NCBI Taxonomy" id="648894"/>
    <lineage>
        <taxon>Bacteria</taxon>
        <taxon>Pseudomonadati</taxon>
        <taxon>Pseudomonadota</taxon>
        <taxon>Betaproteobacteria</taxon>
        <taxon>Burkholderiales</taxon>
        <taxon>Oxalobacteraceae</taxon>
        <taxon>Telluria group</taxon>
        <taxon>Massilia</taxon>
    </lineage>
</organism>
<gene>
    <name evidence="2" type="ORF">ACFPOU_11275</name>
</gene>
<dbReference type="Gene3D" id="3.40.50.720">
    <property type="entry name" value="NAD(P)-binding Rossmann-like Domain"/>
    <property type="match status" value="1"/>
</dbReference>
<name>A0ABW0PI48_9BURK</name>
<dbReference type="Proteomes" id="UP001596031">
    <property type="component" value="Unassembled WGS sequence"/>
</dbReference>